<feature type="region of interest" description="Disordered" evidence="1">
    <location>
        <begin position="1"/>
        <end position="45"/>
    </location>
</feature>
<organism evidence="2">
    <name type="scientific">Medioppia subpectinata</name>
    <dbReference type="NCBI Taxonomy" id="1979941"/>
    <lineage>
        <taxon>Eukaryota</taxon>
        <taxon>Metazoa</taxon>
        <taxon>Ecdysozoa</taxon>
        <taxon>Arthropoda</taxon>
        <taxon>Chelicerata</taxon>
        <taxon>Arachnida</taxon>
        <taxon>Acari</taxon>
        <taxon>Acariformes</taxon>
        <taxon>Sarcoptiformes</taxon>
        <taxon>Oribatida</taxon>
        <taxon>Brachypylina</taxon>
        <taxon>Oppioidea</taxon>
        <taxon>Oppiidae</taxon>
        <taxon>Medioppia</taxon>
    </lineage>
</organism>
<evidence type="ECO:0000256" key="1">
    <source>
        <dbReference type="SAM" id="MobiDB-lite"/>
    </source>
</evidence>
<dbReference type="EMBL" id="CAJPIZ010019103">
    <property type="protein sequence ID" value="CAG2116810.1"/>
    <property type="molecule type" value="Genomic_DNA"/>
</dbReference>
<dbReference type="AlphaFoldDB" id="A0A7R9LAR9"/>
<protein>
    <submittedName>
        <fullName evidence="2">Uncharacterized protein</fullName>
    </submittedName>
</protein>
<feature type="compositionally biased region" description="Low complexity" evidence="1">
    <location>
        <begin position="1"/>
        <end position="11"/>
    </location>
</feature>
<gene>
    <name evidence="2" type="ORF">OSB1V03_LOCUS16766</name>
</gene>
<dbReference type="EMBL" id="OC873678">
    <property type="protein sequence ID" value="CAD7636853.1"/>
    <property type="molecule type" value="Genomic_DNA"/>
</dbReference>
<feature type="compositionally biased region" description="Polar residues" evidence="1">
    <location>
        <begin position="23"/>
        <end position="41"/>
    </location>
</feature>
<keyword evidence="3" id="KW-1185">Reference proteome</keyword>
<evidence type="ECO:0000313" key="2">
    <source>
        <dbReference type="EMBL" id="CAD7636853.1"/>
    </source>
</evidence>
<reference evidence="2" key="1">
    <citation type="submission" date="2020-11" db="EMBL/GenBank/DDBJ databases">
        <authorList>
            <person name="Tran Van P."/>
        </authorList>
    </citation>
    <scope>NUCLEOTIDE SEQUENCE</scope>
</reference>
<evidence type="ECO:0000313" key="3">
    <source>
        <dbReference type="Proteomes" id="UP000759131"/>
    </source>
</evidence>
<dbReference type="Proteomes" id="UP000759131">
    <property type="component" value="Unassembled WGS sequence"/>
</dbReference>
<proteinExistence type="predicted"/>
<accession>A0A7R9LAR9</accession>
<name>A0A7R9LAR9_9ACAR</name>
<dbReference type="OrthoDB" id="6523235at2759"/>
<sequence>MAIGSGSSGSSRTDSDIKMEVRTASSLSQQWDDTDQQSNGHNEPKDITQVLNNIYNKTNSSSQAFVFPSVQNGNGFIPTYVDYSHDYLLVPSAQLPSNHNSLSPNHTQHASIIISSVDNQRASYAIEPTYGTLLAGDQRYRPVGYANPYLRTSNSSSVVTTNSDINNTNNQLSAGMYSANQMYITNGGHNGQTSANNQLATHV</sequence>